<gene>
    <name evidence="2" type="ORF">EDEG_00244</name>
</gene>
<dbReference type="GO" id="GO:0007264">
    <property type="term" value="P:small GTPase-mediated signal transduction"/>
    <property type="evidence" value="ECO:0007669"/>
    <property type="project" value="InterPro"/>
</dbReference>
<organism evidence="2 3">
    <name type="scientific">Edhazardia aedis (strain USNM 41457)</name>
    <name type="common">Microsporidian parasite</name>
    <dbReference type="NCBI Taxonomy" id="1003232"/>
    <lineage>
        <taxon>Eukaryota</taxon>
        <taxon>Fungi</taxon>
        <taxon>Fungi incertae sedis</taxon>
        <taxon>Microsporidia</taxon>
        <taxon>Edhazardia</taxon>
    </lineage>
</organism>
<dbReference type="SUPFAM" id="SSF51905">
    <property type="entry name" value="FAD/NAD(P)-binding domain"/>
    <property type="match status" value="1"/>
</dbReference>
<dbReference type="Gene3D" id="3.50.50.60">
    <property type="entry name" value="FAD/NAD(P)-binding domain"/>
    <property type="match status" value="1"/>
</dbReference>
<dbReference type="InterPro" id="IPR018203">
    <property type="entry name" value="GDP_dissociation_inhibitor"/>
</dbReference>
<dbReference type="GO" id="GO:0016192">
    <property type="term" value="P:vesicle-mediated transport"/>
    <property type="evidence" value="ECO:0007669"/>
    <property type="project" value="TreeGrafter"/>
</dbReference>
<evidence type="ECO:0000256" key="1">
    <source>
        <dbReference type="ARBA" id="ARBA00005593"/>
    </source>
</evidence>
<evidence type="ECO:0000313" key="3">
    <source>
        <dbReference type="Proteomes" id="UP000003163"/>
    </source>
</evidence>
<dbReference type="Proteomes" id="UP000003163">
    <property type="component" value="Unassembled WGS sequence"/>
</dbReference>
<reference evidence="2 3" key="1">
    <citation type="submission" date="2011-08" db="EMBL/GenBank/DDBJ databases">
        <authorList>
            <person name="Liu Z.J."/>
            <person name="Shi F.L."/>
            <person name="Lu J.Q."/>
            <person name="Li M."/>
            <person name="Wang Z.L."/>
        </authorList>
    </citation>
    <scope>NUCLEOTIDE SEQUENCE [LARGE SCALE GENOMIC DNA]</scope>
    <source>
        <strain evidence="2 3">USNM 41457</strain>
    </source>
</reference>
<reference evidence="3" key="2">
    <citation type="submission" date="2015-07" db="EMBL/GenBank/DDBJ databases">
        <title>Contrasting host-pathogen interactions and genome evolution in two generalist and specialist microsporidian pathogens of mosquitoes.</title>
        <authorList>
            <consortium name="The Broad Institute Genomics Platform"/>
            <consortium name="The Broad Institute Genome Sequencing Center for Infectious Disease"/>
            <person name="Cuomo C.A."/>
            <person name="Sanscrainte N.D."/>
            <person name="Goldberg J.M."/>
            <person name="Heiman D."/>
            <person name="Young S."/>
            <person name="Zeng Q."/>
            <person name="Becnel J.J."/>
            <person name="Birren B.W."/>
        </authorList>
    </citation>
    <scope>NUCLEOTIDE SEQUENCE [LARGE SCALE GENOMIC DNA]</scope>
    <source>
        <strain evidence="3">USNM 41457</strain>
    </source>
</reference>
<dbReference type="Pfam" id="PF00996">
    <property type="entry name" value="GDI"/>
    <property type="match status" value="1"/>
</dbReference>
<dbReference type="GO" id="GO:0005092">
    <property type="term" value="F:GDP-dissociation inhibitor activity"/>
    <property type="evidence" value="ECO:0007669"/>
    <property type="project" value="InterPro"/>
</dbReference>
<dbReference type="AlphaFoldDB" id="J8ZTX2"/>
<comment type="caution">
    <text evidence="2">The sequence shown here is derived from an EMBL/GenBank/DDBJ whole genome shotgun (WGS) entry which is preliminary data.</text>
</comment>
<dbReference type="InParanoid" id="J8ZTX2"/>
<dbReference type="OMA" id="AICECND"/>
<dbReference type="PANTHER" id="PTHR11787">
    <property type="entry name" value="RAB GDP-DISSOCIATION INHIBITOR"/>
    <property type="match status" value="1"/>
</dbReference>
<dbReference type="OrthoDB" id="2195620at2759"/>
<dbReference type="InterPro" id="IPR036188">
    <property type="entry name" value="FAD/NAD-bd_sf"/>
</dbReference>
<evidence type="ECO:0000313" key="2">
    <source>
        <dbReference type="EMBL" id="EJW03093.1"/>
    </source>
</evidence>
<proteinExistence type="inferred from homology"/>
<dbReference type="EMBL" id="AFBI03000002">
    <property type="protein sequence ID" value="EJW03093.1"/>
    <property type="molecule type" value="Genomic_DNA"/>
</dbReference>
<protein>
    <submittedName>
        <fullName evidence="2">Uncharacterized protein</fullName>
    </submittedName>
</protein>
<dbReference type="STRING" id="1003232.J8ZTX2"/>
<keyword evidence="3" id="KW-1185">Reference proteome</keyword>
<name>J8ZTX2_EDHAE</name>
<accession>J8ZTX2</accession>
<dbReference type="GO" id="GO:0005737">
    <property type="term" value="C:cytoplasm"/>
    <property type="evidence" value="ECO:0007669"/>
    <property type="project" value="TreeGrafter"/>
</dbReference>
<comment type="similarity">
    <text evidence="1">Belongs to the Rab GDI family.</text>
</comment>
<dbReference type="HOGENOM" id="CLU_765103_0_0_1"/>
<sequence length="323" mass="38084">MKNEFEIIYKGTTLKDCLNVRKYIGQKIIVVDDKSEYGECVKIKNCIIEKRPQLLRISDHLLDILVQMNIHIFVDFVTINNHIYYKDGIVYEIPGSKNQIAECSFLTNKDKFLLFQAIKNHKINETIDLSKNAFEMFFKAICECNDPNLQYLKRFISCFEQEKFIYPLYGFKDICETISRCNAVNGVAYYLDENVEISKIDDKFIIYSKYGNIIGNELKTSETLSKSASGNIKYYRVINYSKEFLYNRFYGVFDMINYKIHCIALDSEAKICPNDTYLLYFWKFNSQIEDDDIIKIGLKKEDILFEYSFNTDDEFCYDCVCEK</sequence>
<dbReference type="VEuPathDB" id="MicrosporidiaDB:EDEG_00244"/>